<dbReference type="Pfam" id="PF13410">
    <property type="entry name" value="GST_C_2"/>
    <property type="match status" value="1"/>
</dbReference>
<dbReference type="STRING" id="1397108.IMCC12053_1866"/>
<dbReference type="PATRIC" id="fig|1397108.4.peg.1907"/>
<dbReference type="EMBL" id="CP012023">
    <property type="protein sequence ID" value="ALI55813.1"/>
    <property type="molecule type" value="Genomic_DNA"/>
</dbReference>
<dbReference type="Gene3D" id="1.20.1050.10">
    <property type="match status" value="1"/>
</dbReference>
<dbReference type="SUPFAM" id="SSF47616">
    <property type="entry name" value="GST C-terminal domain-like"/>
    <property type="match status" value="1"/>
</dbReference>
<organism evidence="2 3">
    <name type="scientific">Celeribacter marinus</name>
    <dbReference type="NCBI Taxonomy" id="1397108"/>
    <lineage>
        <taxon>Bacteria</taxon>
        <taxon>Pseudomonadati</taxon>
        <taxon>Pseudomonadota</taxon>
        <taxon>Alphaproteobacteria</taxon>
        <taxon>Rhodobacterales</taxon>
        <taxon>Roseobacteraceae</taxon>
        <taxon>Celeribacter</taxon>
    </lineage>
</organism>
<dbReference type="AlphaFoldDB" id="A0A0N7HIP7"/>
<dbReference type="Gene3D" id="3.40.30.10">
    <property type="entry name" value="Glutaredoxin"/>
    <property type="match status" value="1"/>
</dbReference>
<dbReference type="Proteomes" id="UP000064920">
    <property type="component" value="Chromosome"/>
</dbReference>
<dbReference type="KEGG" id="cmar:IMCC12053_1866"/>
<accession>A0A0N7HIP7</accession>
<dbReference type="InterPro" id="IPR036282">
    <property type="entry name" value="Glutathione-S-Trfase_C_sf"/>
</dbReference>
<evidence type="ECO:0000259" key="1">
    <source>
        <dbReference type="PROSITE" id="PS50404"/>
    </source>
</evidence>
<dbReference type="GO" id="GO:0016740">
    <property type="term" value="F:transferase activity"/>
    <property type="evidence" value="ECO:0007669"/>
    <property type="project" value="UniProtKB-KW"/>
</dbReference>
<feature type="domain" description="GST N-terminal" evidence="1">
    <location>
        <begin position="1"/>
        <end position="65"/>
    </location>
</feature>
<proteinExistence type="predicted"/>
<dbReference type="Pfam" id="PF13417">
    <property type="entry name" value="GST_N_3"/>
    <property type="match status" value="1"/>
</dbReference>
<dbReference type="PANTHER" id="PTHR44051">
    <property type="entry name" value="GLUTATHIONE S-TRANSFERASE-RELATED"/>
    <property type="match status" value="1"/>
</dbReference>
<dbReference type="SUPFAM" id="SSF52833">
    <property type="entry name" value="Thioredoxin-like"/>
    <property type="match status" value="1"/>
</dbReference>
<dbReference type="PANTHER" id="PTHR44051:SF8">
    <property type="entry name" value="GLUTATHIONE S-TRANSFERASE GSTA"/>
    <property type="match status" value="1"/>
</dbReference>
<dbReference type="InterPro" id="IPR036249">
    <property type="entry name" value="Thioredoxin-like_sf"/>
</dbReference>
<name>A0A0N7HIP7_9RHOB</name>
<keyword evidence="2" id="KW-0808">Transferase</keyword>
<dbReference type="PROSITE" id="PS50404">
    <property type="entry name" value="GST_NTER"/>
    <property type="match status" value="1"/>
</dbReference>
<gene>
    <name evidence="2" type="ORF">IMCC12053_1866</name>
</gene>
<evidence type="ECO:0000313" key="3">
    <source>
        <dbReference type="Proteomes" id="UP000064920"/>
    </source>
</evidence>
<keyword evidence="3" id="KW-1185">Reference proteome</keyword>
<evidence type="ECO:0000313" key="2">
    <source>
        <dbReference type="EMBL" id="ALI55813.1"/>
    </source>
</evidence>
<dbReference type="InterPro" id="IPR004045">
    <property type="entry name" value="Glutathione_S-Trfase_N"/>
</dbReference>
<protein>
    <submittedName>
        <fullName evidence="2">Glutathione S-transferase domain protein</fullName>
    </submittedName>
</protein>
<sequence length="194" mass="22141">MRARLAIASAGLEVELREVVLRDKPAQLIAASPKATVPVLIVGETVIDESRDIMDWALAHNDPDGWRDMPPAGEAWISQIEGPFKTALDRYKYATRYENVDVNVERAKAAQILWSINQHLTETPWIFGSSPTLADMATITFVRQFANTDRAWFDAQEWDGVKNWLTRFINSDQFNTIMAKYKKWRPESDIVIFA</sequence>
<reference evidence="2 3" key="1">
    <citation type="submission" date="2015-05" db="EMBL/GenBank/DDBJ databases">
        <authorList>
            <person name="Wang D.B."/>
            <person name="Wang M."/>
        </authorList>
    </citation>
    <scope>NUCLEOTIDE SEQUENCE [LARGE SCALE GENOMIC DNA]</scope>
    <source>
        <strain evidence="2 3">IMCC 12053</strain>
    </source>
</reference>
<dbReference type="CDD" id="cd03196">
    <property type="entry name" value="GST_C_5"/>
    <property type="match status" value="1"/>
</dbReference>